<gene>
    <name evidence="1" type="ORF">PTE30175_05487</name>
</gene>
<dbReference type="Proteomes" id="UP000414233">
    <property type="component" value="Unassembled WGS sequence"/>
</dbReference>
<dbReference type="RefSeq" id="WP_150700197.1">
    <property type="nucleotide sequence ID" value="NZ_CABPRZ010000043.1"/>
</dbReference>
<dbReference type="AlphaFoldDB" id="A0A5E4ZEL7"/>
<dbReference type="InterPro" id="IPR008964">
    <property type="entry name" value="Invasin/intimin_cell_adhesion"/>
</dbReference>
<sequence length="422" mass="46048">MYRKDTSTFVTLPAPTVEEAADDQLDPTTPEATVIVPPYAGMALQDRVDMFWDGSDPAGSTTDWFPVTSAFLDKPIPFTVDNEFILANDGGTVSVTYTVKRDGNVIHTSAARVLRIGDQPGGELVAPSVDYVEDGMLEPGDVPKPEGTNVRIPPYVSMAARDRVAFTWRAASGTPSFGNYIDLPASWVGEEVVFPVPFAEIEPYIGSDVEVTYTVTPADGELRSSESLNFKVGWLFESPVELDLTVHGYALGPKPPPTSPDFVEFERVAMWGTAPYTYHSDDETVATVDDEGVVTCMGNGECQIIAIDATNARRAYPFKVSGILQIVFLSPSADWAGMKRVCDAAGVQPITLDQVRRFWQRYYPETGPVATYQGWLSYSFWTAEQIGAGTAWAYDLNGPDAQGNATGRHEDDYLQVIGIYLG</sequence>
<organism evidence="1 2">
    <name type="scientific">Pandoraea terrae</name>
    <dbReference type="NCBI Taxonomy" id="1537710"/>
    <lineage>
        <taxon>Bacteria</taxon>
        <taxon>Pseudomonadati</taxon>
        <taxon>Pseudomonadota</taxon>
        <taxon>Betaproteobacteria</taxon>
        <taxon>Burkholderiales</taxon>
        <taxon>Burkholderiaceae</taxon>
        <taxon>Pandoraea</taxon>
    </lineage>
</organism>
<dbReference type="EMBL" id="CABPRZ010000043">
    <property type="protein sequence ID" value="VVE59514.1"/>
    <property type="molecule type" value="Genomic_DNA"/>
</dbReference>
<evidence type="ECO:0000313" key="1">
    <source>
        <dbReference type="EMBL" id="VVE59514.1"/>
    </source>
</evidence>
<proteinExistence type="predicted"/>
<protein>
    <recommendedName>
        <fullName evidence="3">BIG2 domain-containing protein</fullName>
    </recommendedName>
</protein>
<dbReference type="Gene3D" id="2.60.40.1080">
    <property type="match status" value="1"/>
</dbReference>
<keyword evidence="2" id="KW-1185">Reference proteome</keyword>
<dbReference type="Pfam" id="PF26182">
    <property type="entry name" value="Ig_NUP210_5th"/>
    <property type="match status" value="1"/>
</dbReference>
<evidence type="ECO:0008006" key="3">
    <source>
        <dbReference type="Google" id="ProtNLM"/>
    </source>
</evidence>
<dbReference type="OrthoDB" id="6980371at2"/>
<evidence type="ECO:0000313" key="2">
    <source>
        <dbReference type="Proteomes" id="UP000414233"/>
    </source>
</evidence>
<dbReference type="SUPFAM" id="SSF49373">
    <property type="entry name" value="Invasin/intimin cell-adhesion fragments"/>
    <property type="match status" value="1"/>
</dbReference>
<accession>A0A5E4ZEL7</accession>
<name>A0A5E4ZEL7_9BURK</name>
<reference evidence="1 2" key="1">
    <citation type="submission" date="2019-08" db="EMBL/GenBank/DDBJ databases">
        <authorList>
            <person name="Peeters C."/>
        </authorList>
    </citation>
    <scope>NUCLEOTIDE SEQUENCE [LARGE SCALE GENOMIC DNA]</scope>
    <source>
        <strain evidence="1 2">LMG 30175</strain>
    </source>
</reference>